<organism evidence="1 2">
    <name type="scientific">Piromyces finnis</name>
    <dbReference type="NCBI Taxonomy" id="1754191"/>
    <lineage>
        <taxon>Eukaryota</taxon>
        <taxon>Fungi</taxon>
        <taxon>Fungi incertae sedis</taxon>
        <taxon>Chytridiomycota</taxon>
        <taxon>Chytridiomycota incertae sedis</taxon>
        <taxon>Neocallimastigomycetes</taxon>
        <taxon>Neocallimastigales</taxon>
        <taxon>Neocallimastigaceae</taxon>
        <taxon>Piromyces</taxon>
    </lineage>
</organism>
<evidence type="ECO:0000313" key="2">
    <source>
        <dbReference type="Proteomes" id="UP000193719"/>
    </source>
</evidence>
<gene>
    <name evidence="1" type="ORF">BCR36DRAFT_230991</name>
</gene>
<proteinExistence type="predicted"/>
<comment type="caution">
    <text evidence="1">The sequence shown here is derived from an EMBL/GenBank/DDBJ whole genome shotgun (WGS) entry which is preliminary data.</text>
</comment>
<evidence type="ECO:0000313" key="1">
    <source>
        <dbReference type="EMBL" id="ORX47855.1"/>
    </source>
</evidence>
<reference evidence="1 2" key="2">
    <citation type="submission" date="2016-08" db="EMBL/GenBank/DDBJ databases">
        <title>Pervasive Adenine N6-methylation of Active Genes in Fungi.</title>
        <authorList>
            <consortium name="DOE Joint Genome Institute"/>
            <person name="Mondo S.J."/>
            <person name="Dannebaum R.O."/>
            <person name="Kuo R.C."/>
            <person name="Labutti K."/>
            <person name="Haridas S."/>
            <person name="Kuo A."/>
            <person name="Salamov A."/>
            <person name="Ahrendt S.R."/>
            <person name="Lipzen A."/>
            <person name="Sullivan W."/>
            <person name="Andreopoulos W.B."/>
            <person name="Clum A."/>
            <person name="Lindquist E."/>
            <person name="Daum C."/>
            <person name="Ramamoorthy G.K."/>
            <person name="Gryganskyi A."/>
            <person name="Culley D."/>
            <person name="Magnuson J.K."/>
            <person name="James T.Y."/>
            <person name="O'Malley M.A."/>
            <person name="Stajich J.E."/>
            <person name="Spatafora J.W."/>
            <person name="Visel A."/>
            <person name="Grigoriev I.V."/>
        </authorList>
    </citation>
    <scope>NUCLEOTIDE SEQUENCE [LARGE SCALE GENOMIC DNA]</scope>
    <source>
        <strain evidence="2">finn</strain>
    </source>
</reference>
<dbReference type="AlphaFoldDB" id="A0A1Y1V6L4"/>
<sequence>MAMKNNIELYKYEDCIKQIELFERIQNNILKKVIKLGNTYYTKYLIYIILIIRTNNIKDDESEDENKGKNLNFHENELKNHTINLHFLILNELSNAFKNLKSINSKDDVYKSINNILSLTKRINETEASYKAYIKTCYMSSDSLLLYNLFLENIMIDYYAASYYMKLIEENKEKRKQKSVNRLSIMRQSRGKILSESAENLELNKRKEDLIAVKKEKKKQNE</sequence>
<feature type="non-terminal residue" evidence="1">
    <location>
        <position position="222"/>
    </location>
</feature>
<keyword evidence="2" id="KW-1185">Reference proteome</keyword>
<dbReference type="EMBL" id="MCFH01000029">
    <property type="protein sequence ID" value="ORX47855.1"/>
    <property type="molecule type" value="Genomic_DNA"/>
</dbReference>
<name>A0A1Y1V6L4_9FUNG</name>
<dbReference type="Proteomes" id="UP000193719">
    <property type="component" value="Unassembled WGS sequence"/>
</dbReference>
<protein>
    <submittedName>
        <fullName evidence="1">Uncharacterized protein</fullName>
    </submittedName>
</protein>
<accession>A0A1Y1V6L4</accession>
<reference evidence="1 2" key="1">
    <citation type="submission" date="2016-08" db="EMBL/GenBank/DDBJ databases">
        <title>Genomes of anaerobic fungi encode conserved fungal cellulosomes for biomass hydrolysis.</title>
        <authorList>
            <consortium name="DOE Joint Genome Institute"/>
            <person name="Haitjema C.H."/>
            <person name="Gilmore S.P."/>
            <person name="Henske J.K."/>
            <person name="Solomon K.V."/>
            <person name="De Groot R."/>
            <person name="Kuo A."/>
            <person name="Mondo S.J."/>
            <person name="Salamov A.A."/>
            <person name="Labutti K."/>
            <person name="Zhao Z."/>
            <person name="Chiniquy J."/>
            <person name="Barry K."/>
            <person name="Brewer H.M."/>
            <person name="Purvine S.O."/>
            <person name="Wright A.T."/>
            <person name="Boxma B."/>
            <person name="Van Alen T."/>
            <person name="Hackstein J.H."/>
            <person name="Baker S.E."/>
            <person name="Grigoriev I.V."/>
            <person name="O'Malley M.A."/>
        </authorList>
    </citation>
    <scope>NUCLEOTIDE SEQUENCE [LARGE SCALE GENOMIC DNA]</scope>
    <source>
        <strain evidence="2">finn</strain>
    </source>
</reference>